<name>A0ABV3XUQ4_9RHOB</name>
<organism evidence="2 3">
    <name type="scientific">Rhodovulum iodosum</name>
    <dbReference type="NCBI Taxonomy" id="68291"/>
    <lineage>
        <taxon>Bacteria</taxon>
        <taxon>Pseudomonadati</taxon>
        <taxon>Pseudomonadota</taxon>
        <taxon>Alphaproteobacteria</taxon>
        <taxon>Rhodobacterales</taxon>
        <taxon>Paracoccaceae</taxon>
        <taxon>Rhodovulum</taxon>
    </lineage>
</organism>
<feature type="domain" description="NAD(P)-binding" evidence="1">
    <location>
        <begin position="7"/>
        <end position="200"/>
    </location>
</feature>
<accession>A0ABV3XUQ4</accession>
<dbReference type="PANTHER" id="PTHR43355">
    <property type="entry name" value="FLAVIN REDUCTASE (NADPH)"/>
    <property type="match status" value="1"/>
</dbReference>
<comment type="caution">
    <text evidence="2">The sequence shown here is derived from an EMBL/GenBank/DDBJ whole genome shotgun (WGS) entry which is preliminary data.</text>
</comment>
<evidence type="ECO:0000313" key="2">
    <source>
        <dbReference type="EMBL" id="MEX5728068.1"/>
    </source>
</evidence>
<dbReference type="EMBL" id="JBEHHI010000001">
    <property type="protein sequence ID" value="MEX5728068.1"/>
    <property type="molecule type" value="Genomic_DNA"/>
</dbReference>
<sequence length="212" mass="22609">MKLLVIGASHGIGLETVRYALQRGHEVRAFARSAQTIALDDPKLDKHAGDALNAEDVAEAVKGVDAVIVALGLPKTMQAMIKPTTLFSDATRVVIAAMAGSGVRRLLAVTGFGAGDSRARLSTFESIPFRAILGRAYADKGVQEAMIRESGLDWTIARPGILTNRPPSHSYEVLVEPESWRNGLISRGDVAHFLVHAAEDGGHIGEAPVLIR</sequence>
<dbReference type="Pfam" id="PF13460">
    <property type="entry name" value="NAD_binding_10"/>
    <property type="match status" value="1"/>
</dbReference>
<gene>
    <name evidence="2" type="ORF">Ga0609869_001421</name>
</gene>
<keyword evidence="3" id="KW-1185">Reference proteome</keyword>
<dbReference type="InterPro" id="IPR016040">
    <property type="entry name" value="NAD(P)-bd_dom"/>
</dbReference>
<dbReference type="PANTHER" id="PTHR43355:SF2">
    <property type="entry name" value="FLAVIN REDUCTASE (NADPH)"/>
    <property type="match status" value="1"/>
</dbReference>
<reference evidence="2 3" key="1">
    <citation type="submission" date="2024-06" db="EMBL/GenBank/DDBJ databases">
        <title>Genome of Rhodovulum iodosum, a marine photoferrotroph.</title>
        <authorList>
            <person name="Bianchini G."/>
            <person name="Nikeleit V."/>
            <person name="Kappler A."/>
            <person name="Bryce C."/>
            <person name="Sanchez-Baracaldo P."/>
        </authorList>
    </citation>
    <scope>NUCLEOTIDE SEQUENCE [LARGE SCALE GENOMIC DNA]</scope>
    <source>
        <strain evidence="2 3">UT/N1</strain>
    </source>
</reference>
<dbReference type="RefSeq" id="WP_125408428.1">
    <property type="nucleotide sequence ID" value="NZ_JBEHHI010000001.1"/>
</dbReference>
<evidence type="ECO:0000259" key="1">
    <source>
        <dbReference type="Pfam" id="PF13460"/>
    </source>
</evidence>
<dbReference type="InterPro" id="IPR036291">
    <property type="entry name" value="NAD(P)-bd_dom_sf"/>
</dbReference>
<dbReference type="SUPFAM" id="SSF51735">
    <property type="entry name" value="NAD(P)-binding Rossmann-fold domains"/>
    <property type="match status" value="1"/>
</dbReference>
<dbReference type="Proteomes" id="UP001560019">
    <property type="component" value="Unassembled WGS sequence"/>
</dbReference>
<proteinExistence type="predicted"/>
<protein>
    <recommendedName>
        <fullName evidence="1">NAD(P)-binding domain-containing protein</fullName>
    </recommendedName>
</protein>
<dbReference type="CDD" id="cd05244">
    <property type="entry name" value="BVR-B_like_SDR_a"/>
    <property type="match status" value="1"/>
</dbReference>
<dbReference type="Gene3D" id="3.40.50.720">
    <property type="entry name" value="NAD(P)-binding Rossmann-like Domain"/>
    <property type="match status" value="1"/>
</dbReference>
<dbReference type="InterPro" id="IPR051606">
    <property type="entry name" value="Polyketide_Oxido-like"/>
</dbReference>
<evidence type="ECO:0000313" key="3">
    <source>
        <dbReference type="Proteomes" id="UP001560019"/>
    </source>
</evidence>